<keyword evidence="5" id="KW-0067">ATP-binding</keyword>
<dbReference type="Gene3D" id="3.40.50.300">
    <property type="entry name" value="P-loop containing nucleotide triphosphate hydrolases"/>
    <property type="match status" value="2"/>
</dbReference>
<dbReference type="EMBL" id="CM035431">
    <property type="protein sequence ID" value="KAH7297508.1"/>
    <property type="molecule type" value="Genomic_DNA"/>
</dbReference>
<accession>A0A8T2RPR2</accession>
<feature type="domain" description="DNA2/NAM7 helicase-like C-terminal" evidence="6">
    <location>
        <begin position="879"/>
        <end position="1063"/>
    </location>
</feature>
<dbReference type="InterPro" id="IPR027417">
    <property type="entry name" value="P-loop_NTPase"/>
</dbReference>
<evidence type="ECO:0000256" key="4">
    <source>
        <dbReference type="ARBA" id="ARBA00022806"/>
    </source>
</evidence>
<dbReference type="PANTHER" id="PTHR43788">
    <property type="entry name" value="DNA2/NAM7 HELICASE FAMILY MEMBER"/>
    <property type="match status" value="1"/>
</dbReference>
<dbReference type="Proteomes" id="UP000825935">
    <property type="component" value="Chromosome 26"/>
</dbReference>
<dbReference type="CDD" id="cd18808">
    <property type="entry name" value="SF1_C_Upf1"/>
    <property type="match status" value="1"/>
</dbReference>
<evidence type="ECO:0000256" key="3">
    <source>
        <dbReference type="ARBA" id="ARBA00022801"/>
    </source>
</evidence>
<organism evidence="7 8">
    <name type="scientific">Ceratopteris richardii</name>
    <name type="common">Triangle waterfern</name>
    <dbReference type="NCBI Taxonomy" id="49495"/>
    <lineage>
        <taxon>Eukaryota</taxon>
        <taxon>Viridiplantae</taxon>
        <taxon>Streptophyta</taxon>
        <taxon>Embryophyta</taxon>
        <taxon>Tracheophyta</taxon>
        <taxon>Polypodiopsida</taxon>
        <taxon>Polypodiidae</taxon>
        <taxon>Polypodiales</taxon>
        <taxon>Pteridineae</taxon>
        <taxon>Pteridaceae</taxon>
        <taxon>Parkerioideae</taxon>
        <taxon>Ceratopteris</taxon>
    </lineage>
</organism>
<name>A0A8T2RPR2_CERRI</name>
<dbReference type="AlphaFoldDB" id="A0A8T2RPR2"/>
<dbReference type="Pfam" id="PF13087">
    <property type="entry name" value="AAA_12"/>
    <property type="match status" value="1"/>
</dbReference>
<dbReference type="InterPro" id="IPR047187">
    <property type="entry name" value="SF1_C_Upf1"/>
</dbReference>
<keyword evidence="8" id="KW-1185">Reference proteome</keyword>
<dbReference type="GO" id="GO:0043139">
    <property type="term" value="F:5'-3' DNA helicase activity"/>
    <property type="evidence" value="ECO:0007669"/>
    <property type="project" value="TreeGrafter"/>
</dbReference>
<dbReference type="SUPFAM" id="SSF53098">
    <property type="entry name" value="Ribonuclease H-like"/>
    <property type="match status" value="1"/>
</dbReference>
<evidence type="ECO:0000256" key="5">
    <source>
        <dbReference type="ARBA" id="ARBA00022840"/>
    </source>
</evidence>
<dbReference type="GO" id="GO:0003676">
    <property type="term" value="F:nucleic acid binding"/>
    <property type="evidence" value="ECO:0007669"/>
    <property type="project" value="InterPro"/>
</dbReference>
<protein>
    <recommendedName>
        <fullName evidence="6">DNA2/NAM7 helicase-like C-terminal domain-containing protein</fullName>
    </recommendedName>
</protein>
<keyword evidence="2" id="KW-0547">Nucleotide-binding</keyword>
<dbReference type="SUPFAM" id="SSF52540">
    <property type="entry name" value="P-loop containing nucleoside triphosphate hydrolases"/>
    <property type="match status" value="1"/>
</dbReference>
<comment type="caution">
    <text evidence="7">The sequence shown here is derived from an EMBL/GenBank/DDBJ whole genome shotgun (WGS) entry which is preliminary data.</text>
</comment>
<keyword evidence="1" id="KW-0934">Plastid</keyword>
<keyword evidence="3" id="KW-0378">Hydrolase</keyword>
<dbReference type="InterPro" id="IPR041679">
    <property type="entry name" value="DNA2/NAM7-like_C"/>
</dbReference>
<dbReference type="InterPro" id="IPR036397">
    <property type="entry name" value="RNaseH_sf"/>
</dbReference>
<keyword evidence="1" id="KW-0150">Chloroplast</keyword>
<evidence type="ECO:0000313" key="7">
    <source>
        <dbReference type="EMBL" id="KAH7297508.1"/>
    </source>
</evidence>
<sequence>MAGLLLLSRGSSFKACNKLLSRHFPQHLLQEVREIRHLNLKPRSNLRFLYAGVSADIFEDGSTTLFSQEQDSFQEGSVTTAEASPTTSWNHCQPTDCSNIYEGNLASGLRRNLLLLNSVDTVKKKEIITNIIANNFKMGVLSVSDDVLAVSSHTNMADSRMLLGKCLASMNANQLIFSLIPTSHAFDQMVRTSFQSFGMVDPSHFVLVHVPMTIILQDWNHLCPFMPSFAAKDLQIPPISACQSEQKEEIMDVVIEDSATHEMISEQEHILESFVDDDSIRISRVLSNDSKESNFKVLIPRGVMQSMPSAPNDSMAHQDGEEFGIHARLISFDDTENVSKSIQWLLKGLSGSTSFIGLVCKYGPNNTPCLIQLSVHQRCLLITIPSLSSIKHSKVLRTILSDEKIIKVGSDIHKDTLALFHFLGLVTNRCIKITHMSTGQRQKKGVASIFRDLFNWGWMEKKKVVASDWNLYLNLVQVKYAILGAWSSRLVWARQSEMWKGEAPSFSLKNMPYELLNYFGRSVFSREMDISKDKDKTIEMTGAKIEVCKHFLKLQQSHFRSRVLGPNSTVELQFKNGREPEKYLTMVRRGNKVVLDPDRSSENPNASKLPQEIDLDVSMISKVLVDNSDNADVQKRKLEDVLYFLLCTPPACPPHILVALGCSIESVGVRPKIFDLEMSCLDSCKEQLNSSQLQSWHHILSNPLSAVIGPPGTGKTTLIKSIAKAWEHLGGSGETLLCVAHQNVAVRHMAEAMVKEGIRGVLLLISEDYYVDWHEEQYTQVKDCIVISGPQTAAGMKTWAFRNKMAAPKVILCTLAVIGSQAFHTGLMGTKVSFLVIDECSQAAEGHLISNLVSLPHLQMLSVLGDPAQLPPYGKPLQSVFDLVSRQCDVKFLNEQYRMPVCIADFVSDEFYQGKLKTVTDNGRSVRDTIDKPLMWIKVSGYPQQASGTKKSLCNVAEAEAILSYCKEYKKQMDETELDFNPGRLIILSLYEGQRIMITKLLRENDLQMIPVYNVDSFQGQEANDVLISLVVGDRGSSFAVDRNRACVLLSRAKRLMYIFGNIDSVKASKKSSHAKVDNIWRRLANYCETNEWVACEDDFKHMAESLFKKDKDKR</sequence>
<evidence type="ECO:0000256" key="1">
    <source>
        <dbReference type="ARBA" id="ARBA00022528"/>
    </source>
</evidence>
<proteinExistence type="predicted"/>
<evidence type="ECO:0000256" key="2">
    <source>
        <dbReference type="ARBA" id="ARBA00022741"/>
    </source>
</evidence>
<keyword evidence="4" id="KW-0347">Helicase</keyword>
<dbReference type="OrthoDB" id="6513042at2759"/>
<evidence type="ECO:0000313" key="8">
    <source>
        <dbReference type="Proteomes" id="UP000825935"/>
    </source>
</evidence>
<gene>
    <name evidence="7" type="ORF">KP509_26G072400</name>
</gene>
<dbReference type="InterPro" id="IPR012337">
    <property type="entry name" value="RNaseH-like_sf"/>
</dbReference>
<dbReference type="PANTHER" id="PTHR43788:SF8">
    <property type="entry name" value="DNA-BINDING PROTEIN SMUBP-2"/>
    <property type="match status" value="1"/>
</dbReference>
<reference evidence="7" key="1">
    <citation type="submission" date="2021-08" db="EMBL/GenBank/DDBJ databases">
        <title>WGS assembly of Ceratopteris richardii.</title>
        <authorList>
            <person name="Marchant D.B."/>
            <person name="Chen G."/>
            <person name="Jenkins J."/>
            <person name="Shu S."/>
            <person name="Leebens-Mack J."/>
            <person name="Grimwood J."/>
            <person name="Schmutz J."/>
            <person name="Soltis P."/>
            <person name="Soltis D."/>
            <person name="Chen Z.-H."/>
        </authorList>
    </citation>
    <scope>NUCLEOTIDE SEQUENCE</scope>
    <source>
        <strain evidence="7">Whitten #5841</strain>
        <tissue evidence="7">Leaf</tissue>
    </source>
</reference>
<dbReference type="Pfam" id="PF13245">
    <property type="entry name" value="AAA_19"/>
    <property type="match status" value="1"/>
</dbReference>
<dbReference type="OMA" id="YLIIDEC"/>
<dbReference type="GO" id="GO:0016787">
    <property type="term" value="F:hydrolase activity"/>
    <property type="evidence" value="ECO:0007669"/>
    <property type="project" value="UniProtKB-KW"/>
</dbReference>
<dbReference type="GO" id="GO:0005524">
    <property type="term" value="F:ATP binding"/>
    <property type="evidence" value="ECO:0007669"/>
    <property type="project" value="UniProtKB-KW"/>
</dbReference>
<dbReference type="Gene3D" id="3.30.420.10">
    <property type="entry name" value="Ribonuclease H-like superfamily/Ribonuclease H"/>
    <property type="match status" value="1"/>
</dbReference>
<evidence type="ECO:0000259" key="6">
    <source>
        <dbReference type="Pfam" id="PF13087"/>
    </source>
</evidence>
<dbReference type="InterPro" id="IPR050534">
    <property type="entry name" value="Coronavir_polyprotein_1ab"/>
</dbReference>